<keyword evidence="2" id="KW-1185">Reference proteome</keyword>
<dbReference type="Pfam" id="PF19531">
    <property type="entry name" value="DUF6058"/>
    <property type="match status" value="1"/>
</dbReference>
<proteinExistence type="predicted"/>
<accession>A0A437QGA8</accession>
<dbReference type="RefSeq" id="WP_164852399.1">
    <property type="nucleotide sequence ID" value="NZ_SACS01000020.1"/>
</dbReference>
<protein>
    <submittedName>
        <fullName evidence="1">Uncharacterized protein</fullName>
    </submittedName>
</protein>
<evidence type="ECO:0000313" key="1">
    <source>
        <dbReference type="EMBL" id="RVU33581.1"/>
    </source>
</evidence>
<sequence length="207" mass="22528">MQTHFVDKTTFALMVGITLDRLDQLILAKAIPSATYTCDGLSVASAVFGTTPINESITGEFFRPECVRWVQLAAQAPTGSERAAVLSQLTTELRISLAEHSSSNETIETKIEAYLPYFFNGTFGLCIADPSTGAGIVKKEMLQEKLIALTANGSIAAPVDASKQQKQQLSTLIDDYADSAMPFSPAEYERSSRKRLVDDLRQTLARA</sequence>
<comment type="caution">
    <text evidence="1">The sequence shown here is derived from an EMBL/GenBank/DDBJ whole genome shotgun (WGS) entry which is preliminary data.</text>
</comment>
<dbReference type="Proteomes" id="UP000283077">
    <property type="component" value="Unassembled WGS sequence"/>
</dbReference>
<dbReference type="EMBL" id="SACS01000020">
    <property type="protein sequence ID" value="RVU33581.1"/>
    <property type="molecule type" value="Genomic_DNA"/>
</dbReference>
<evidence type="ECO:0000313" key="2">
    <source>
        <dbReference type="Proteomes" id="UP000283077"/>
    </source>
</evidence>
<reference evidence="1 2" key="1">
    <citation type="submission" date="2019-01" db="EMBL/GenBank/DDBJ databases">
        <authorList>
            <person name="Chen W.-M."/>
        </authorList>
    </citation>
    <scope>NUCLEOTIDE SEQUENCE [LARGE SCALE GENOMIC DNA]</scope>
    <source>
        <strain evidence="1 2">KYPC3</strain>
    </source>
</reference>
<dbReference type="AlphaFoldDB" id="A0A437QGA8"/>
<organism evidence="1 2">
    <name type="scientific">Rheinheimera riviphila</name>
    <dbReference type="NCBI Taxonomy" id="1834037"/>
    <lineage>
        <taxon>Bacteria</taxon>
        <taxon>Pseudomonadati</taxon>
        <taxon>Pseudomonadota</taxon>
        <taxon>Gammaproteobacteria</taxon>
        <taxon>Chromatiales</taxon>
        <taxon>Chromatiaceae</taxon>
        <taxon>Rheinheimera</taxon>
    </lineage>
</organism>
<name>A0A437QGA8_9GAMM</name>
<gene>
    <name evidence="1" type="ORF">EOE67_16320</name>
</gene>
<dbReference type="InterPro" id="IPR045694">
    <property type="entry name" value="DUF6058"/>
</dbReference>